<dbReference type="Gene3D" id="1.10.10.10">
    <property type="entry name" value="Winged helix-like DNA-binding domain superfamily/Winged helix DNA-binding domain"/>
    <property type="match status" value="1"/>
</dbReference>
<dbReference type="PRINTS" id="PR00364">
    <property type="entry name" value="DISEASERSIST"/>
</dbReference>
<name>V4ME81_EUTSA</name>
<feature type="domain" description="Disease resistance protein winged helix" evidence="7">
    <location>
        <begin position="493"/>
        <end position="564"/>
    </location>
</feature>
<evidence type="ECO:0000256" key="1">
    <source>
        <dbReference type="ARBA" id="ARBA00022737"/>
    </source>
</evidence>
<dbReference type="InterPro" id="IPR027417">
    <property type="entry name" value="P-loop_NTPase"/>
</dbReference>
<feature type="compositionally biased region" description="Basic and acidic residues" evidence="4">
    <location>
        <begin position="7"/>
        <end position="17"/>
    </location>
</feature>
<dbReference type="Gramene" id="ESQ29556">
    <property type="protein sequence ID" value="ESQ29556"/>
    <property type="gene ID" value="EUTSA_v10023237mg"/>
</dbReference>
<dbReference type="InterPro" id="IPR038005">
    <property type="entry name" value="RX-like_CC"/>
</dbReference>
<evidence type="ECO:0000256" key="2">
    <source>
        <dbReference type="ARBA" id="ARBA00022741"/>
    </source>
</evidence>
<dbReference type="InterPro" id="IPR041118">
    <property type="entry name" value="Rx_N"/>
</dbReference>
<proteinExistence type="predicted"/>
<dbReference type="Gene3D" id="3.80.10.10">
    <property type="entry name" value="Ribonuclease Inhibitor"/>
    <property type="match status" value="1"/>
</dbReference>
<organism evidence="9 10">
    <name type="scientific">Eutrema salsugineum</name>
    <name type="common">Saltwater cress</name>
    <name type="synonym">Sisymbrium salsugineum</name>
    <dbReference type="NCBI Taxonomy" id="72664"/>
    <lineage>
        <taxon>Eukaryota</taxon>
        <taxon>Viridiplantae</taxon>
        <taxon>Streptophyta</taxon>
        <taxon>Embryophyta</taxon>
        <taxon>Tracheophyta</taxon>
        <taxon>Spermatophyta</taxon>
        <taxon>Magnoliopsida</taxon>
        <taxon>eudicotyledons</taxon>
        <taxon>Gunneridae</taxon>
        <taxon>Pentapetalae</taxon>
        <taxon>rosids</taxon>
        <taxon>malvids</taxon>
        <taxon>Brassicales</taxon>
        <taxon>Brassicaceae</taxon>
        <taxon>Eutremeae</taxon>
        <taxon>Eutrema</taxon>
    </lineage>
</organism>
<evidence type="ECO:0000259" key="6">
    <source>
        <dbReference type="Pfam" id="PF18052"/>
    </source>
</evidence>
<evidence type="ECO:0000256" key="4">
    <source>
        <dbReference type="SAM" id="MobiDB-lite"/>
    </source>
</evidence>
<dbReference type="InterPro" id="IPR055414">
    <property type="entry name" value="LRR_R13L4/SHOC2-like"/>
</dbReference>
<dbReference type="Pfam" id="PF00931">
    <property type="entry name" value="NB-ARC"/>
    <property type="match status" value="1"/>
</dbReference>
<dbReference type="Pfam" id="PF18052">
    <property type="entry name" value="Rx_N"/>
    <property type="match status" value="1"/>
</dbReference>
<keyword evidence="1" id="KW-0677">Repeat</keyword>
<dbReference type="KEGG" id="eus:EUTSA_v10023237mg"/>
<dbReference type="PANTHER" id="PTHR23155:SF1185">
    <property type="entry name" value="DISEASE RESISTANCE RPP8-LIKE PROTEIN 3-RELATED"/>
    <property type="match status" value="1"/>
</dbReference>
<dbReference type="Proteomes" id="UP000030689">
    <property type="component" value="Unassembled WGS sequence"/>
</dbReference>
<dbReference type="FunFam" id="1.10.8.430:FF:000003">
    <property type="entry name" value="Probable disease resistance protein At5g66910"/>
    <property type="match status" value="1"/>
</dbReference>
<protein>
    <recommendedName>
        <fullName evidence="11">NB-ARC domain-containing protein</fullName>
    </recommendedName>
</protein>
<keyword evidence="2" id="KW-0547">Nucleotide-binding</keyword>
<dbReference type="AlphaFoldDB" id="V4ME81"/>
<feature type="domain" description="Disease resistance N-terminal" evidence="6">
    <location>
        <begin position="104"/>
        <end position="188"/>
    </location>
</feature>
<gene>
    <name evidence="9" type="ORF">EUTSA_v10023237mg</name>
</gene>
<evidence type="ECO:0000259" key="5">
    <source>
        <dbReference type="Pfam" id="PF00931"/>
    </source>
</evidence>
<dbReference type="InterPro" id="IPR036388">
    <property type="entry name" value="WH-like_DNA-bd_sf"/>
</dbReference>
<dbReference type="eggNOG" id="KOG4658">
    <property type="taxonomic scope" value="Eukaryota"/>
</dbReference>
<evidence type="ECO:0000313" key="10">
    <source>
        <dbReference type="Proteomes" id="UP000030689"/>
    </source>
</evidence>
<dbReference type="SUPFAM" id="SSF52540">
    <property type="entry name" value="P-loop containing nucleoside triphosphate hydrolases"/>
    <property type="match status" value="1"/>
</dbReference>
<feature type="region of interest" description="Disordered" evidence="4">
    <location>
        <begin position="1"/>
        <end position="26"/>
    </location>
</feature>
<keyword evidence="10" id="KW-1185">Reference proteome</keyword>
<dbReference type="Pfam" id="PF23598">
    <property type="entry name" value="LRR_14"/>
    <property type="match status" value="1"/>
</dbReference>
<evidence type="ECO:0000259" key="7">
    <source>
        <dbReference type="Pfam" id="PF23559"/>
    </source>
</evidence>
<evidence type="ECO:0000256" key="3">
    <source>
        <dbReference type="ARBA" id="ARBA00022821"/>
    </source>
</evidence>
<dbReference type="FunFam" id="1.10.10.10:FF:000322">
    <property type="entry name" value="Probable disease resistance protein At1g63360"/>
    <property type="match status" value="1"/>
</dbReference>
<dbReference type="GO" id="GO:0098542">
    <property type="term" value="P:defense response to other organism"/>
    <property type="evidence" value="ECO:0007669"/>
    <property type="project" value="TreeGrafter"/>
</dbReference>
<evidence type="ECO:0000313" key="9">
    <source>
        <dbReference type="EMBL" id="ESQ29556.1"/>
    </source>
</evidence>
<dbReference type="SUPFAM" id="SSF52058">
    <property type="entry name" value="L domain-like"/>
    <property type="match status" value="1"/>
</dbReference>
<feature type="domain" description="NB-ARC" evidence="5">
    <location>
        <begin position="231"/>
        <end position="400"/>
    </location>
</feature>
<dbReference type="EMBL" id="KI517881">
    <property type="protein sequence ID" value="ESQ29556.1"/>
    <property type="molecule type" value="Genomic_DNA"/>
</dbReference>
<sequence>MKPPTAESDRKVPRTGDHSGVSDCSGMDAKENHQARNYFAGLEVLLGFGNQMCLFTFISIIQRMFTILMDKPFVGELMGVRFRINKISWTKAFSRRRFMAETLLSVGVEKLWNLLVRESERFQGVQEQFNELKTDLNMLRCFLEDAEAKKQTSAMVRNTVKEIKEIVYDAEDIVEIFLLKEELGKTSSIRNSVQRFSYDIVKRRGLAFDMKAISKRISKVIRDMLSLGVQQKNVEQLVGYLAEEDSSQVVSITGMGGIGKTTLARQVFNHETVKNNFAGLAWVCVSQQFTREYVWQTILRKLRPEYKVLEMTEDEVQEELVRLLGTQKTLIVLDDIWREGDWDIIKPMFPQAKGWKVLLTTRNEGVALRAHPKCFTFKPDCLTLEECWKIFRRIAFPRKDTNDLKVDEMEEMGKKMIKRCGGLPLAVKVLGGLLAAQYTLHQWKRIYEHIGSHIVGGTTLNGDNNSLVYYVLSLSFEELPSCLKHCFLYLAHFPEDYLVDVEKLSYYWAAEGILNAESYERTSIRDVADGYIEELVKRNMVVSERDGRTLRYEKCHLHDMMREVCLLKANEENFLQIINGTSTANSESSCKSRRLALHQLDRTFNVEREMNNPKLRSLLVILKDKRTDWMAPDLCFTRLKLMRVLDLSRVQFEGGKLPSSIGNLIHLKYLSLYMAHITHLPSSMRKLKLLLYLNLCVHKRYSIYMPNFLKEMRELTNLFLPVKIHDKVKMELGNLVNLETLENFSTEHGSVKDFQGMTRLKVLSILFNGKGCTMETLSSSLSELKHLENLTIYDDYKLYAPTNDEGFFLDCKNLKQLKLSIYMRRLPDAQRFPSHLTSITLSGCCLEEDPMPILEKLLHLYDVSLLNKSFCGSRMVCSAGGFPQLKKLILSTLYEWHEWIVKEGSMQLLHSLTILNCRKLTELPDGLRFITSLEELDMNTHTLEFWKKLSRGGEEYYKIQHIPRLNIV</sequence>
<accession>V4ME81</accession>
<dbReference type="Gene3D" id="3.40.50.300">
    <property type="entry name" value="P-loop containing nucleotide triphosphate hydrolases"/>
    <property type="match status" value="1"/>
</dbReference>
<dbReference type="Pfam" id="PF23559">
    <property type="entry name" value="WHD_DRP"/>
    <property type="match status" value="1"/>
</dbReference>
<dbReference type="FunFam" id="3.40.50.300:FF:001091">
    <property type="entry name" value="Probable disease resistance protein At1g61300"/>
    <property type="match status" value="1"/>
</dbReference>
<dbReference type="InterPro" id="IPR032675">
    <property type="entry name" value="LRR_dom_sf"/>
</dbReference>
<dbReference type="GO" id="GO:0043531">
    <property type="term" value="F:ADP binding"/>
    <property type="evidence" value="ECO:0007669"/>
    <property type="project" value="InterPro"/>
</dbReference>
<dbReference type="InterPro" id="IPR058922">
    <property type="entry name" value="WHD_DRP"/>
</dbReference>
<evidence type="ECO:0008006" key="11">
    <source>
        <dbReference type="Google" id="ProtNLM"/>
    </source>
</evidence>
<dbReference type="CDD" id="cd14798">
    <property type="entry name" value="RX-CC_like"/>
    <property type="match status" value="1"/>
</dbReference>
<keyword evidence="3" id="KW-0611">Plant defense</keyword>
<feature type="domain" description="Disease resistance R13L4/SHOC-2-like LRR" evidence="8">
    <location>
        <begin position="615"/>
        <end position="913"/>
    </location>
</feature>
<dbReference type="PANTHER" id="PTHR23155">
    <property type="entry name" value="DISEASE RESISTANCE PROTEIN RP"/>
    <property type="match status" value="1"/>
</dbReference>
<dbReference type="Gene3D" id="1.20.5.4130">
    <property type="match status" value="1"/>
</dbReference>
<reference evidence="9 10" key="1">
    <citation type="journal article" date="2013" name="Front. Plant Sci.">
        <title>The Reference Genome of the Halophytic Plant Eutrema salsugineum.</title>
        <authorList>
            <person name="Yang R."/>
            <person name="Jarvis D.E."/>
            <person name="Chen H."/>
            <person name="Beilstein M.A."/>
            <person name="Grimwood J."/>
            <person name="Jenkins J."/>
            <person name="Shu S."/>
            <person name="Prochnik S."/>
            <person name="Xin M."/>
            <person name="Ma C."/>
            <person name="Schmutz J."/>
            <person name="Wing R.A."/>
            <person name="Mitchell-Olds T."/>
            <person name="Schumaker K.S."/>
            <person name="Wang X."/>
        </authorList>
    </citation>
    <scope>NUCLEOTIDE SEQUENCE [LARGE SCALE GENOMIC DNA]</scope>
</reference>
<evidence type="ECO:0000259" key="8">
    <source>
        <dbReference type="Pfam" id="PF23598"/>
    </source>
</evidence>
<dbReference type="InterPro" id="IPR002182">
    <property type="entry name" value="NB-ARC"/>
</dbReference>
<dbReference type="InterPro" id="IPR042197">
    <property type="entry name" value="Apaf_helical"/>
</dbReference>
<dbReference type="Gene3D" id="1.10.8.430">
    <property type="entry name" value="Helical domain of apoptotic protease-activating factors"/>
    <property type="match status" value="1"/>
</dbReference>
<dbReference type="InterPro" id="IPR044974">
    <property type="entry name" value="Disease_R_plants"/>
</dbReference>
<dbReference type="OMA" id="FKPDCLT"/>